<organism evidence="13 14">
    <name type="scientific">Sitophilus oryzae</name>
    <name type="common">Rice weevil</name>
    <name type="synonym">Curculio oryzae</name>
    <dbReference type="NCBI Taxonomy" id="7048"/>
    <lineage>
        <taxon>Eukaryota</taxon>
        <taxon>Metazoa</taxon>
        <taxon>Ecdysozoa</taxon>
        <taxon>Arthropoda</taxon>
        <taxon>Hexapoda</taxon>
        <taxon>Insecta</taxon>
        <taxon>Pterygota</taxon>
        <taxon>Neoptera</taxon>
        <taxon>Endopterygota</taxon>
        <taxon>Coleoptera</taxon>
        <taxon>Polyphaga</taxon>
        <taxon>Cucujiformia</taxon>
        <taxon>Curculionidae</taxon>
        <taxon>Dryophthorinae</taxon>
        <taxon>Sitophilus</taxon>
    </lineage>
</organism>
<dbReference type="InterPro" id="IPR045698">
    <property type="entry name" value="Rab3GAP1_C"/>
</dbReference>
<dbReference type="Pfam" id="PF13890">
    <property type="entry name" value="Rab3-GTPase_cat"/>
    <property type="match status" value="1"/>
</dbReference>
<evidence type="ECO:0000256" key="2">
    <source>
        <dbReference type="ARBA" id="ARBA00004240"/>
    </source>
</evidence>
<feature type="region of interest" description="Disordered" evidence="10">
    <location>
        <begin position="364"/>
        <end position="385"/>
    </location>
</feature>
<dbReference type="PANTHER" id="PTHR21422:SF9">
    <property type="entry name" value="RAB3 GTPASE-ACTIVATING PROTEIN CATALYTIC SUBUNIT"/>
    <property type="match status" value="1"/>
</dbReference>
<comment type="subcellular location">
    <subcellularLocation>
        <location evidence="3">Cytoplasm</location>
    </subcellularLocation>
    <subcellularLocation>
        <location evidence="2">Endoplasmic reticulum</location>
    </subcellularLocation>
    <subcellularLocation>
        <location evidence="1">Golgi apparatus</location>
        <location evidence="1">cis-Golgi network</location>
    </subcellularLocation>
</comment>
<evidence type="ECO:0000256" key="7">
    <source>
        <dbReference type="ARBA" id="ARBA00022490"/>
    </source>
</evidence>
<evidence type="ECO:0000313" key="13">
    <source>
        <dbReference type="Proteomes" id="UP000504635"/>
    </source>
</evidence>
<evidence type="ECO:0000256" key="1">
    <source>
        <dbReference type="ARBA" id="ARBA00004222"/>
    </source>
</evidence>
<dbReference type="OrthoDB" id="17346at2759"/>
<evidence type="ECO:0000256" key="6">
    <source>
        <dbReference type="ARBA" id="ARBA00022468"/>
    </source>
</evidence>
<dbReference type="AlphaFoldDB" id="A0A6J2Y3I6"/>
<gene>
    <name evidence="14" type="primary">LOC115883615</name>
</gene>
<keyword evidence="7" id="KW-0963">Cytoplasm</keyword>
<keyword evidence="6" id="KW-0343">GTPase activation</keyword>
<dbReference type="InParanoid" id="A0A6J2Y3I6"/>
<evidence type="ECO:0000256" key="10">
    <source>
        <dbReference type="SAM" id="MobiDB-lite"/>
    </source>
</evidence>
<name>A0A6J2Y3I6_SITOR</name>
<feature type="domain" description="Rab3GAP catalytic subunit conserved" evidence="11">
    <location>
        <begin position="76"/>
        <end position="229"/>
    </location>
</feature>
<dbReference type="PANTHER" id="PTHR21422">
    <property type="entry name" value="RAB3 GTPASE-ACTIVATING PROTEIN CATALYTIC SUBUNIT"/>
    <property type="match status" value="1"/>
</dbReference>
<evidence type="ECO:0000256" key="9">
    <source>
        <dbReference type="ARBA" id="ARBA00023034"/>
    </source>
</evidence>
<evidence type="ECO:0000256" key="4">
    <source>
        <dbReference type="ARBA" id="ARBA00008856"/>
    </source>
</evidence>
<dbReference type="InterPro" id="IPR026147">
    <property type="entry name" value="Rab3GAP1_conserved"/>
</dbReference>
<reference evidence="14" key="1">
    <citation type="submission" date="2025-08" db="UniProtKB">
        <authorList>
            <consortium name="RefSeq"/>
        </authorList>
    </citation>
    <scope>IDENTIFICATION</scope>
    <source>
        <tissue evidence="14">Gonads</tissue>
    </source>
</reference>
<keyword evidence="13" id="KW-1185">Reference proteome</keyword>
<dbReference type="KEGG" id="soy:115883615"/>
<evidence type="ECO:0000256" key="3">
    <source>
        <dbReference type="ARBA" id="ARBA00004496"/>
    </source>
</evidence>
<evidence type="ECO:0000259" key="12">
    <source>
        <dbReference type="Pfam" id="PF19533"/>
    </source>
</evidence>
<dbReference type="Proteomes" id="UP000504635">
    <property type="component" value="Unplaced"/>
</dbReference>
<protein>
    <recommendedName>
        <fullName evidence="5">Rab3 GTPase-activating protein catalytic subunit</fullName>
    </recommendedName>
</protein>
<dbReference type="InterPro" id="IPR045700">
    <property type="entry name" value="Rab3GAP1"/>
</dbReference>
<dbReference type="GO" id="GO:0005096">
    <property type="term" value="F:GTPase activator activity"/>
    <property type="evidence" value="ECO:0007669"/>
    <property type="project" value="UniProtKB-KW"/>
</dbReference>
<comment type="similarity">
    <text evidence="4">Belongs to the Rab3-GAP catalytic subunit family.</text>
</comment>
<dbReference type="Pfam" id="PF19533">
    <property type="entry name" value="Rab3-GAP_cat_C"/>
    <property type="match status" value="1"/>
</dbReference>
<dbReference type="GO" id="GO:0005783">
    <property type="term" value="C:endoplasmic reticulum"/>
    <property type="evidence" value="ECO:0007669"/>
    <property type="project" value="UniProtKB-SubCell"/>
</dbReference>
<dbReference type="GeneID" id="115883615"/>
<feature type="domain" description="Rab3GAP catalytic subunit C-terminal" evidence="12">
    <location>
        <begin position="242"/>
        <end position="434"/>
    </location>
</feature>
<evidence type="ECO:0000259" key="11">
    <source>
        <dbReference type="Pfam" id="PF13890"/>
    </source>
</evidence>
<accession>A0A6J2Y3I6</accession>
<proteinExistence type="inferred from homology"/>
<evidence type="ECO:0000256" key="8">
    <source>
        <dbReference type="ARBA" id="ARBA00022824"/>
    </source>
</evidence>
<sequence length="434" mass="49398">MCSIQGATNSRLPPGMPDLRTCLLNQKLQMLNCCLERKIARENAKFFSTEDSGDSDEEFFDANDDEVDRREYSLWDKPVGRLSKFGEMKLLKTGDPLYIPFTQDPVLKTEDQLEEDTDVLLKLGSDQEASELRARIMSASLLSDMESFKAANPGSVVEDFIRWYSPRDWIEEDNELDEFGQKKGHLSPRMQLEDNIWVEMWRNARPVPANRQKRLFDDTREAEKILQFLDFRTVGQIAELVVPILTHSAILRLIDELESLPTIPSEATARVSSLLKQGERITRDTKLQPKRFEAFAQDVAELEVRISQVNSLNYKLNPSGQEDEEVSRAIGDLVSGQEINIPEKDRSQVGSRIISMFADCQRLGSVPPSPSSSSSPPDDQPDALMPAPRREFVLRANCVRPNLYSARCPQFLRVILDKREFRLVGAFSEDTAFF</sequence>
<dbReference type="RefSeq" id="XP_030757831.1">
    <property type="nucleotide sequence ID" value="XM_030901971.1"/>
</dbReference>
<dbReference type="GO" id="GO:0005794">
    <property type="term" value="C:Golgi apparatus"/>
    <property type="evidence" value="ECO:0007669"/>
    <property type="project" value="UniProtKB-SubCell"/>
</dbReference>
<evidence type="ECO:0000313" key="14">
    <source>
        <dbReference type="RefSeq" id="XP_030757831.1"/>
    </source>
</evidence>
<evidence type="ECO:0000256" key="5">
    <source>
        <dbReference type="ARBA" id="ARBA00015817"/>
    </source>
</evidence>
<keyword evidence="9" id="KW-0333">Golgi apparatus</keyword>
<keyword evidence="8" id="KW-0256">Endoplasmic reticulum</keyword>